<organism evidence="1">
    <name type="scientific">Anopheles atroparvus</name>
    <name type="common">European mosquito</name>
    <dbReference type="NCBI Taxonomy" id="41427"/>
    <lineage>
        <taxon>Eukaryota</taxon>
        <taxon>Metazoa</taxon>
        <taxon>Ecdysozoa</taxon>
        <taxon>Arthropoda</taxon>
        <taxon>Hexapoda</taxon>
        <taxon>Insecta</taxon>
        <taxon>Pterygota</taxon>
        <taxon>Neoptera</taxon>
        <taxon>Endopterygota</taxon>
        <taxon>Diptera</taxon>
        <taxon>Nematocera</taxon>
        <taxon>Culicoidea</taxon>
        <taxon>Culicidae</taxon>
        <taxon>Anophelinae</taxon>
        <taxon>Anopheles</taxon>
    </lineage>
</organism>
<evidence type="ECO:0000313" key="1">
    <source>
        <dbReference type="EnsemblMetazoa" id="AATE020383-PA.1"/>
    </source>
</evidence>
<protein>
    <submittedName>
        <fullName evidence="1">Uncharacterized protein</fullName>
    </submittedName>
</protein>
<dbReference type="EnsemblMetazoa" id="AATE020383-RA">
    <property type="protein sequence ID" value="AATE020383-PA.1"/>
    <property type="gene ID" value="AATE020383"/>
</dbReference>
<dbReference type="VEuPathDB" id="VectorBase:AATE020383"/>
<name>A0A182JLM7_ANOAO</name>
<dbReference type="AlphaFoldDB" id="A0A182JLM7"/>
<accession>A0A182JLM7</accession>
<sequence>MTMIMVMLLLLLLLLMRCTVVMETIRTLLSQPRSNDDVDRKGGGPNHTAYINGWAELSKPASNRRGGFVKRGVKLGTLKTFSSYVTRRKWPTAGSDDFLRPEALSN</sequence>
<proteinExistence type="predicted"/>
<reference evidence="1" key="1">
    <citation type="submission" date="2022-08" db="UniProtKB">
        <authorList>
            <consortium name="EnsemblMetazoa"/>
        </authorList>
    </citation>
    <scope>IDENTIFICATION</scope>
    <source>
        <strain evidence="1">EBRO</strain>
    </source>
</reference>